<evidence type="ECO:0000256" key="2">
    <source>
        <dbReference type="ARBA" id="ARBA00022475"/>
    </source>
</evidence>
<comment type="subcellular location">
    <subcellularLocation>
        <location evidence="1">Cell membrane</location>
        <topology evidence="1">Multi-pass membrane protein</topology>
    </subcellularLocation>
</comment>
<reference evidence="8 9" key="1">
    <citation type="submission" date="2018-12" db="EMBL/GenBank/DDBJ databases">
        <authorList>
            <consortium name="Pathogen Informatics"/>
        </authorList>
    </citation>
    <scope>NUCLEOTIDE SEQUENCE [LARGE SCALE GENOMIC DNA]</scope>
    <source>
        <strain evidence="8 9">NCTC3166</strain>
    </source>
</reference>
<feature type="transmembrane region" description="Helical" evidence="6">
    <location>
        <begin position="401"/>
        <end position="421"/>
    </location>
</feature>
<evidence type="ECO:0000256" key="6">
    <source>
        <dbReference type="SAM" id="Phobius"/>
    </source>
</evidence>
<sequence>MLQWIRSLHIHLFHLTLPVLALYYWMYTGHWLALIFLLAFLILFRRRYGDKRFLCLIGFLSLFALCFAFRIEQGRRESSDHRVPRVIQLLPDTIKVNGDALSFRAKSGDRTFQVFYQLQSEEEQAYFKHLDHGLELRIKGELETPTKQRNFMGFDYQAYLKTQGIHHLLKISHILEKKVAEPSDVIGILSSWRRKALVWVHQHFPQPMSHYMTGLLFGFLDVEFEEMSQLYSNLGIIHLFALSGMQVAFFLDAFRRFFLRLGLEQEKVAILLYPFSLLYAGMTGFSVSVVRSLLQKLLAQAGLKGMENMGVTLLLLIVLLPSSVLTAGGLLSCAYAFILTLTSSEEEKSGIQKVVKESLVLTLGVLPFLIFFFGEYQPWSLPLTFIFSLLFDLLLLPGLSVVFLLSFFYPLTFWNPFFVWMEKSMEYLARFTSKSLVFGQPSIYFFILLLCLLACLYEMRKVKKWRYLFLLLICSIFALVKHPLENEITIIDIGQGDSILLRDWRGKTILIDTGGKVDFGQKEGWKKRRSTSNAERTLIPYLKSRGIDRIDHMILTHTDTDHMGDLEVLAAKVSIQEINISKGSLKKGTFVRLLKRLNLPVKTLEAGDQLTIFDGSAEVLYPVEVGDGSNNDSLVLYGRFYGWTFLFTGDLEEEGEKTLLARYPQLRVDVLKAGHHGSKGSSHPAFLKQIQAKIALISAGEKNRYQHPHRETLERFKELQMTVFRTDQQGAIRFRGWNQWKIETVR</sequence>
<dbReference type="Gene3D" id="3.60.15.10">
    <property type="entry name" value="Ribonuclease Z/Hydroxyacylglutathione hydrolase-like"/>
    <property type="match status" value="1"/>
</dbReference>
<dbReference type="InterPro" id="IPR004797">
    <property type="entry name" value="Competence_ComEC/Rec2"/>
</dbReference>
<keyword evidence="3 6" id="KW-0812">Transmembrane</keyword>
<keyword evidence="2" id="KW-1003">Cell membrane</keyword>
<feature type="transmembrane region" description="Helical" evidence="6">
    <location>
        <begin position="354"/>
        <end position="373"/>
    </location>
</feature>
<organism evidence="8 9">
    <name type="scientific">Streptococcus viridans</name>
    <dbReference type="NCBI Taxonomy" id="78535"/>
    <lineage>
        <taxon>Bacteria</taxon>
        <taxon>Bacillati</taxon>
        <taxon>Bacillota</taxon>
        <taxon>Bacilli</taxon>
        <taxon>Lactobacillales</taxon>
        <taxon>Streptococcaceae</taxon>
        <taxon>Streptococcus</taxon>
    </lineage>
</organism>
<dbReference type="SUPFAM" id="SSF56281">
    <property type="entry name" value="Metallo-hydrolase/oxidoreductase"/>
    <property type="match status" value="1"/>
</dbReference>
<dbReference type="GO" id="GO:0030420">
    <property type="term" value="P:establishment of competence for transformation"/>
    <property type="evidence" value="ECO:0007669"/>
    <property type="project" value="InterPro"/>
</dbReference>
<feature type="domain" description="Metallo-beta-lactamase" evidence="7">
    <location>
        <begin position="495"/>
        <end position="701"/>
    </location>
</feature>
<dbReference type="Proteomes" id="UP000270025">
    <property type="component" value="Chromosome"/>
</dbReference>
<dbReference type="EMBL" id="LR134266">
    <property type="protein sequence ID" value="VED66889.1"/>
    <property type="molecule type" value="Genomic_DNA"/>
</dbReference>
<dbReference type="CDD" id="cd07731">
    <property type="entry name" value="ComA-like_MBL-fold"/>
    <property type="match status" value="1"/>
</dbReference>
<dbReference type="Pfam" id="PF03772">
    <property type="entry name" value="Competence"/>
    <property type="match status" value="1"/>
</dbReference>
<dbReference type="InterPro" id="IPR036866">
    <property type="entry name" value="RibonucZ/Hydroxyglut_hydro"/>
</dbReference>
<dbReference type="PANTHER" id="PTHR30619">
    <property type="entry name" value="DNA INTERNALIZATION/COMPETENCE PROTEIN COMEC/REC2"/>
    <property type="match status" value="1"/>
</dbReference>
<dbReference type="AlphaFoldDB" id="A0A3S4PZD6"/>
<dbReference type="InterPro" id="IPR004477">
    <property type="entry name" value="ComEC_N"/>
</dbReference>
<feature type="transmembrane region" description="Helical" evidence="6">
    <location>
        <begin position="441"/>
        <end position="458"/>
    </location>
</feature>
<evidence type="ECO:0000256" key="5">
    <source>
        <dbReference type="ARBA" id="ARBA00023136"/>
    </source>
</evidence>
<keyword evidence="4 6" id="KW-1133">Transmembrane helix</keyword>
<evidence type="ECO:0000256" key="1">
    <source>
        <dbReference type="ARBA" id="ARBA00004651"/>
    </source>
</evidence>
<gene>
    <name evidence="8" type="ORF">NCTC3166_00702</name>
</gene>
<keyword evidence="5 6" id="KW-0472">Membrane</keyword>
<feature type="transmembrane region" description="Helical" evidence="6">
    <location>
        <begin position="271"/>
        <end position="294"/>
    </location>
</feature>
<dbReference type="Pfam" id="PF00753">
    <property type="entry name" value="Lactamase_B"/>
    <property type="match status" value="1"/>
</dbReference>
<evidence type="ECO:0000313" key="8">
    <source>
        <dbReference type="EMBL" id="VED66889.1"/>
    </source>
</evidence>
<name>A0A3S4PZD6_9STRE</name>
<dbReference type="InterPro" id="IPR052159">
    <property type="entry name" value="Competence_DNA_uptake"/>
</dbReference>
<evidence type="ECO:0000259" key="7">
    <source>
        <dbReference type="SMART" id="SM00849"/>
    </source>
</evidence>
<dbReference type="SMART" id="SM00849">
    <property type="entry name" value="Lactamase_B"/>
    <property type="match status" value="1"/>
</dbReference>
<dbReference type="PANTHER" id="PTHR30619:SF1">
    <property type="entry name" value="RECOMBINATION PROTEIN 2"/>
    <property type="match status" value="1"/>
</dbReference>
<feature type="transmembrane region" description="Helical" evidence="6">
    <location>
        <begin position="230"/>
        <end position="251"/>
    </location>
</feature>
<dbReference type="InterPro" id="IPR025405">
    <property type="entry name" value="DUF4131"/>
</dbReference>
<dbReference type="RefSeq" id="WP_126403988.1">
    <property type="nucleotide sequence ID" value="NZ_LR134266.1"/>
</dbReference>
<evidence type="ECO:0000256" key="4">
    <source>
        <dbReference type="ARBA" id="ARBA00022989"/>
    </source>
</evidence>
<proteinExistence type="predicted"/>
<protein>
    <submittedName>
        <fullName evidence="8">Competence protein</fullName>
    </submittedName>
</protein>
<dbReference type="GO" id="GO:0005886">
    <property type="term" value="C:plasma membrane"/>
    <property type="evidence" value="ECO:0007669"/>
    <property type="project" value="UniProtKB-SubCell"/>
</dbReference>
<feature type="transmembrane region" description="Helical" evidence="6">
    <location>
        <begin position="22"/>
        <end position="44"/>
    </location>
</feature>
<dbReference type="NCBIfam" id="TIGR00360">
    <property type="entry name" value="ComEC_N-term"/>
    <property type="match status" value="1"/>
</dbReference>
<accession>A0A3S4PZD6</accession>
<evidence type="ECO:0000313" key="9">
    <source>
        <dbReference type="Proteomes" id="UP000270025"/>
    </source>
</evidence>
<dbReference type="InterPro" id="IPR001279">
    <property type="entry name" value="Metallo-B-lactamas"/>
</dbReference>
<dbReference type="InterPro" id="IPR035681">
    <property type="entry name" value="ComA-like_MBL"/>
</dbReference>
<evidence type="ECO:0000256" key="3">
    <source>
        <dbReference type="ARBA" id="ARBA00022692"/>
    </source>
</evidence>
<feature type="transmembrane region" description="Helical" evidence="6">
    <location>
        <begin position="314"/>
        <end position="342"/>
    </location>
</feature>
<dbReference type="KEGG" id="svf:NCTC3166_00702"/>
<dbReference type="Pfam" id="PF13567">
    <property type="entry name" value="DUF4131"/>
    <property type="match status" value="1"/>
</dbReference>
<keyword evidence="9" id="KW-1185">Reference proteome</keyword>
<dbReference type="NCBIfam" id="TIGR00361">
    <property type="entry name" value="ComEC_Rec2"/>
    <property type="match status" value="1"/>
</dbReference>
<feature type="transmembrane region" description="Helical" evidence="6">
    <location>
        <begin position="53"/>
        <end position="71"/>
    </location>
</feature>